<reference evidence="1 2" key="1">
    <citation type="submission" date="2017-07" db="EMBL/GenBank/DDBJ databases">
        <title>Draft sequence of Rhodococcus enclensis 23b-28.</title>
        <authorList>
            <person name="Besaury L."/>
            <person name="Sancelme M."/>
            <person name="Amato P."/>
            <person name="Lallement A."/>
            <person name="Delort A.-M."/>
        </authorList>
    </citation>
    <scope>NUCLEOTIDE SEQUENCE [LARGE SCALE GENOMIC DNA]</scope>
    <source>
        <strain evidence="1 2">23b-28</strain>
    </source>
</reference>
<gene>
    <name evidence="1" type="ORF">CHR55_29285</name>
</gene>
<protein>
    <recommendedName>
        <fullName evidence="3">AttH domain-containing protein</fullName>
    </recommendedName>
</protein>
<dbReference type="EMBL" id="NOVD01000045">
    <property type="protein sequence ID" value="PCK23810.1"/>
    <property type="molecule type" value="Genomic_DNA"/>
</dbReference>
<comment type="caution">
    <text evidence="1">The sequence shown here is derived from an EMBL/GenBank/DDBJ whole genome shotgun (WGS) entry which is preliminary data.</text>
</comment>
<dbReference type="AlphaFoldDB" id="A0A2A5J2K7"/>
<organism evidence="1 2">
    <name type="scientific">Rhodococcus qingshengii</name>
    <dbReference type="NCBI Taxonomy" id="334542"/>
    <lineage>
        <taxon>Bacteria</taxon>
        <taxon>Bacillati</taxon>
        <taxon>Actinomycetota</taxon>
        <taxon>Actinomycetes</taxon>
        <taxon>Mycobacteriales</taxon>
        <taxon>Nocardiaceae</taxon>
        <taxon>Rhodococcus</taxon>
        <taxon>Rhodococcus erythropolis group</taxon>
    </lineage>
</organism>
<evidence type="ECO:0008006" key="3">
    <source>
        <dbReference type="Google" id="ProtNLM"/>
    </source>
</evidence>
<dbReference type="InterPro" id="IPR046611">
    <property type="entry name" value="DUF6670"/>
</dbReference>
<name>A0A2A5J2K7_RHOSG</name>
<dbReference type="Pfam" id="PF20375">
    <property type="entry name" value="DUF6670"/>
    <property type="match status" value="1"/>
</dbReference>
<accession>A0A2A5J2K7</accession>
<evidence type="ECO:0000313" key="1">
    <source>
        <dbReference type="EMBL" id="PCK23810.1"/>
    </source>
</evidence>
<evidence type="ECO:0000313" key="2">
    <source>
        <dbReference type="Proteomes" id="UP000230886"/>
    </source>
</evidence>
<dbReference type="RefSeq" id="WP_065454953.1">
    <property type="nucleotide sequence ID" value="NZ_JAASHN010000004.1"/>
</dbReference>
<dbReference type="Proteomes" id="UP000230886">
    <property type="component" value="Unassembled WGS sequence"/>
</dbReference>
<sequence length="369" mass="41441">MTGQTVDRSDPVPATRSRRLWRPAVRALLDGALPLIDKRMAESVRPFDRPDMMRPHLASRKFAWTHYGIFVPRLPGPFRYLNTMTLIGATGTVVFDNDYLAAPDARNTATVLSSTAAPGHHFYRAYDAADECAFEEDGSRIAFGDNLIIENSYPNFRVTGRYDSFDVDLEIVATDQASWFVRNPVYDHVSLLAQCSGTIASPDGPVSISAPCTVEYARCMTPQSLTRRALPESWKLPADFFTYQIVQLDDRHQLLLTDVRASGVSACKLAYIRTVDGSAKAFDDVEFDVLEYADALHVDPQGREMRVPRVLRWQVRDYGRTVVEFEAEIDSEWRYGHGKGYVGAYTYRGSFDGASINGTGYIEWVDCEV</sequence>
<proteinExistence type="predicted"/>